<dbReference type="SUPFAM" id="SSF100950">
    <property type="entry name" value="NagB/RpiA/CoA transferase-like"/>
    <property type="match status" value="2"/>
</dbReference>
<dbReference type="Gene3D" id="3.40.1080.20">
    <property type="entry name" value="Acetyl-CoA hydrolase/transferase C-terminal domain"/>
    <property type="match status" value="1"/>
</dbReference>
<name>A0A0X3PFU3_SCHSO</name>
<accession>A0A0X3PFU3</accession>
<evidence type="ECO:0000256" key="2">
    <source>
        <dbReference type="ARBA" id="ARBA00022679"/>
    </source>
</evidence>
<evidence type="ECO:0000256" key="1">
    <source>
        <dbReference type="ARBA" id="ARBA00009632"/>
    </source>
</evidence>
<sequence>MLVLRKFRAIGSTLSSFRSVASLGKVHLNLQEPIAPVPGKYPVWSSHPSELFADLKDDAIVFIQGASASPTLLTNALYEYVMEKKLKNIRVYQHLPLGDLAYLRDDARGHFKLSTSYSSKNCRDAVNDGRADFIPIQMSELPLLYRNKHVEIEYALVMLSPPDKHGFCTLGSAIGSARSAIQNAKRIIGQINPLAPVTYGDSTVHISRLDFLFHGHQPLSEMLIPSANETEQKIAAIIADNLVDDGATIQLGFGRIPYEVTYRLRSHKDLGVHAEIIADGIIDLVNLGVITNRLKPVQRGRIVTSYCIGTQRVFDFVNENPQVSLNDIAWVNSTEIIAQNPKVTTVNTCFEMDLTGQSVADGIGETIYTGVGGQLDFTRAASVSEDGQGRPIITMCSKNSSGESSIVPVLRQGSAVVATRAHVHYVVTEYGIAYLFGKSLRQRAHALIQIAHPDFRESLERAAFETLKTMPSP</sequence>
<dbReference type="InterPro" id="IPR037171">
    <property type="entry name" value="NagB/RpiA_transferase-like"/>
</dbReference>
<dbReference type="GO" id="GO:0008775">
    <property type="term" value="F:acetate CoA-transferase activity"/>
    <property type="evidence" value="ECO:0007669"/>
    <property type="project" value="InterPro"/>
</dbReference>
<gene>
    <name evidence="5" type="ORF">TR88016</name>
</gene>
<comment type="similarity">
    <text evidence="1">Belongs to the acetyl-CoA hydrolase/transferase family.</text>
</comment>
<dbReference type="InterPro" id="IPR003702">
    <property type="entry name" value="ActCoA_hydro_N"/>
</dbReference>
<organism evidence="5">
    <name type="scientific">Schistocephalus solidus</name>
    <name type="common">Tapeworm</name>
    <dbReference type="NCBI Taxonomy" id="70667"/>
    <lineage>
        <taxon>Eukaryota</taxon>
        <taxon>Metazoa</taxon>
        <taxon>Spiralia</taxon>
        <taxon>Lophotrochozoa</taxon>
        <taxon>Platyhelminthes</taxon>
        <taxon>Cestoda</taxon>
        <taxon>Eucestoda</taxon>
        <taxon>Diphyllobothriidea</taxon>
        <taxon>Diphyllobothriidae</taxon>
        <taxon>Schistocephalus</taxon>
    </lineage>
</organism>
<evidence type="ECO:0000259" key="3">
    <source>
        <dbReference type="Pfam" id="PF02550"/>
    </source>
</evidence>
<dbReference type="AlphaFoldDB" id="A0A0X3PFU3"/>
<dbReference type="Gene3D" id="3.30.750.70">
    <property type="entry name" value="4-hydroxybutyrate coenzyme like domains"/>
    <property type="match status" value="1"/>
</dbReference>
<dbReference type="InterPro" id="IPR046433">
    <property type="entry name" value="ActCoA_hydro"/>
</dbReference>
<dbReference type="Pfam" id="PF02550">
    <property type="entry name" value="AcetylCoA_hydro"/>
    <property type="match status" value="1"/>
</dbReference>
<dbReference type="Pfam" id="PF13336">
    <property type="entry name" value="AcetylCoA_hyd_C"/>
    <property type="match status" value="1"/>
</dbReference>
<dbReference type="PANTHER" id="PTHR21432">
    <property type="entry name" value="ACETYL-COA HYDROLASE-RELATED"/>
    <property type="match status" value="1"/>
</dbReference>
<feature type="domain" description="Acetyl-CoA hydrolase/transferase C-terminal" evidence="4">
    <location>
        <begin position="309"/>
        <end position="463"/>
    </location>
</feature>
<feature type="domain" description="Acetyl-CoA hydrolase/transferase N-terminal" evidence="3">
    <location>
        <begin position="62"/>
        <end position="212"/>
    </location>
</feature>
<reference evidence="5" key="1">
    <citation type="submission" date="2016-01" db="EMBL/GenBank/DDBJ databases">
        <title>Reference transcriptome for the parasite Schistocephalus solidus: insights into the molecular evolution of parasitism.</title>
        <authorList>
            <person name="Hebert F.O."/>
            <person name="Grambauer S."/>
            <person name="Barber I."/>
            <person name="Landry C.R."/>
            <person name="Aubin-Horth N."/>
        </authorList>
    </citation>
    <scope>NUCLEOTIDE SEQUENCE</scope>
</reference>
<dbReference type="Gene3D" id="3.40.1080.10">
    <property type="entry name" value="Glutaconate Coenzyme A-transferase"/>
    <property type="match status" value="1"/>
</dbReference>
<dbReference type="PANTHER" id="PTHR21432:SF20">
    <property type="entry name" value="ACETYL-COA HYDROLASE"/>
    <property type="match status" value="1"/>
</dbReference>
<evidence type="ECO:0000313" key="5">
    <source>
        <dbReference type="EMBL" id="JAP48767.1"/>
    </source>
</evidence>
<dbReference type="GO" id="GO:0006083">
    <property type="term" value="P:acetate metabolic process"/>
    <property type="evidence" value="ECO:0007669"/>
    <property type="project" value="InterPro"/>
</dbReference>
<proteinExistence type="inferred from homology"/>
<dbReference type="InterPro" id="IPR026888">
    <property type="entry name" value="AcetylCoA_hyd_C"/>
</dbReference>
<dbReference type="GO" id="GO:0005739">
    <property type="term" value="C:mitochondrion"/>
    <property type="evidence" value="ECO:0007669"/>
    <property type="project" value="TreeGrafter"/>
</dbReference>
<dbReference type="EMBL" id="GEEE01014458">
    <property type="protein sequence ID" value="JAP48767.1"/>
    <property type="molecule type" value="Transcribed_RNA"/>
</dbReference>
<keyword evidence="2" id="KW-0808">Transferase</keyword>
<dbReference type="InterPro" id="IPR038460">
    <property type="entry name" value="AcetylCoA_hyd_C_sf"/>
</dbReference>
<protein>
    <submittedName>
        <fullName evidence="5">Uncharacterized protein</fullName>
    </submittedName>
</protein>
<evidence type="ECO:0000259" key="4">
    <source>
        <dbReference type="Pfam" id="PF13336"/>
    </source>
</evidence>